<evidence type="ECO:0000256" key="2">
    <source>
        <dbReference type="ARBA" id="ARBA00022475"/>
    </source>
</evidence>
<feature type="transmembrane region" description="Helical" evidence="6">
    <location>
        <begin position="78"/>
        <end position="97"/>
    </location>
</feature>
<dbReference type="RefSeq" id="WP_183538555.1">
    <property type="nucleotide sequence ID" value="NZ_DASWOY010000021.1"/>
</dbReference>
<dbReference type="PIRSF" id="PIRSF006483">
    <property type="entry name" value="Membrane_protein_YitT"/>
    <property type="match status" value="1"/>
</dbReference>
<evidence type="ECO:0000256" key="6">
    <source>
        <dbReference type="SAM" id="Phobius"/>
    </source>
</evidence>
<dbReference type="PANTHER" id="PTHR33545:SF10">
    <property type="entry name" value="UPF0750 MEMBRANE PROTEIN YPJC"/>
    <property type="match status" value="1"/>
</dbReference>
<sequence>MINLIKKNFVSLAAVVLGTAIYSFGFVNFNMRTHLAEGGVAGISLIGHALLHIDPSITTFVLNIPLLFIGYRFLGRRTFIFTVCGIVSLTFWIWLFQRIPFSISVGNDMLIGSLLAGVSAGCGVGIVFRVGGTTGGTDIVARLLQVKNGIPLSTIFIMVDSIVLVASLSYIDLKQMMYTLICSFVASQVLEFVQSGGYTVRGMLIITSKPEELAEKIMRKLGRGVTFLNGEGAYSGEEKKILYVILNPREIQEIKHAILKIDEHAFTSVINVHEVIGDFNYSKSDYAEKKIRRLK</sequence>
<evidence type="ECO:0000256" key="4">
    <source>
        <dbReference type="ARBA" id="ARBA00022989"/>
    </source>
</evidence>
<feature type="domain" description="DUF2179" evidence="7">
    <location>
        <begin position="223"/>
        <end position="277"/>
    </location>
</feature>
<dbReference type="InterPro" id="IPR003740">
    <property type="entry name" value="YitT"/>
</dbReference>
<feature type="transmembrane region" description="Helical" evidence="6">
    <location>
        <begin position="109"/>
        <end position="128"/>
    </location>
</feature>
<evidence type="ECO:0000313" key="9">
    <source>
        <dbReference type="Proteomes" id="UP000562464"/>
    </source>
</evidence>
<keyword evidence="3 6" id="KW-0812">Transmembrane</keyword>
<evidence type="ECO:0000259" key="7">
    <source>
        <dbReference type="Pfam" id="PF10035"/>
    </source>
</evidence>
<protein>
    <submittedName>
        <fullName evidence="8">Uncharacterized membrane-anchored protein YitT (DUF2179 family)</fullName>
    </submittedName>
</protein>
<dbReference type="GO" id="GO:0005886">
    <property type="term" value="C:plasma membrane"/>
    <property type="evidence" value="ECO:0007669"/>
    <property type="project" value="UniProtKB-SubCell"/>
</dbReference>
<dbReference type="InterPro" id="IPR051461">
    <property type="entry name" value="UPF0750_membrane"/>
</dbReference>
<evidence type="ECO:0000256" key="3">
    <source>
        <dbReference type="ARBA" id="ARBA00022692"/>
    </source>
</evidence>
<dbReference type="CDD" id="cd16380">
    <property type="entry name" value="YitT_C"/>
    <property type="match status" value="1"/>
</dbReference>
<reference evidence="8 9" key="1">
    <citation type="submission" date="2020-08" db="EMBL/GenBank/DDBJ databases">
        <title>Genomic Encyclopedia of Type Strains, Phase IV (KMG-IV): sequencing the most valuable type-strain genomes for metagenomic binning, comparative biology and taxonomic classification.</title>
        <authorList>
            <person name="Goeker M."/>
        </authorList>
    </citation>
    <scope>NUCLEOTIDE SEQUENCE [LARGE SCALE GENOMIC DNA]</scope>
    <source>
        <strain evidence="8 9">DSM 14925</strain>
    </source>
</reference>
<evidence type="ECO:0000313" key="8">
    <source>
        <dbReference type="EMBL" id="MBB5887401.1"/>
    </source>
</evidence>
<dbReference type="AlphaFoldDB" id="A0A841C775"/>
<dbReference type="InterPro" id="IPR015867">
    <property type="entry name" value="N-reg_PII/ATP_PRibTrfase_C"/>
</dbReference>
<dbReference type="EMBL" id="JACHHV010000003">
    <property type="protein sequence ID" value="MBB5887401.1"/>
    <property type="molecule type" value="Genomic_DNA"/>
</dbReference>
<keyword evidence="5 6" id="KW-0472">Membrane</keyword>
<dbReference type="Proteomes" id="UP000562464">
    <property type="component" value="Unassembled WGS sequence"/>
</dbReference>
<evidence type="ECO:0000256" key="1">
    <source>
        <dbReference type="ARBA" id="ARBA00004651"/>
    </source>
</evidence>
<feature type="transmembrane region" description="Helical" evidence="6">
    <location>
        <begin position="149"/>
        <end position="170"/>
    </location>
</feature>
<comment type="caution">
    <text evidence="8">The sequence shown here is derived from an EMBL/GenBank/DDBJ whole genome shotgun (WGS) entry which is preliminary data.</text>
</comment>
<keyword evidence="9" id="KW-1185">Reference proteome</keyword>
<dbReference type="InterPro" id="IPR019264">
    <property type="entry name" value="DUF2179"/>
</dbReference>
<accession>A0A841C775</accession>
<dbReference type="Pfam" id="PF02588">
    <property type="entry name" value="YitT_membrane"/>
    <property type="match status" value="1"/>
</dbReference>
<dbReference type="Gene3D" id="3.30.70.120">
    <property type="match status" value="1"/>
</dbReference>
<organism evidence="8 9">
    <name type="scientific">Lactovum miscens</name>
    <dbReference type="NCBI Taxonomy" id="190387"/>
    <lineage>
        <taxon>Bacteria</taxon>
        <taxon>Bacillati</taxon>
        <taxon>Bacillota</taxon>
        <taxon>Bacilli</taxon>
        <taxon>Lactobacillales</taxon>
        <taxon>Streptococcaceae</taxon>
        <taxon>Lactovum</taxon>
    </lineage>
</organism>
<dbReference type="Pfam" id="PF10035">
    <property type="entry name" value="DUF2179"/>
    <property type="match status" value="1"/>
</dbReference>
<keyword evidence="4 6" id="KW-1133">Transmembrane helix</keyword>
<name>A0A841C775_9LACT</name>
<comment type="subcellular location">
    <subcellularLocation>
        <location evidence="1">Cell membrane</location>
        <topology evidence="1">Multi-pass membrane protein</topology>
    </subcellularLocation>
</comment>
<gene>
    <name evidence="8" type="ORF">HNQ37_000271</name>
</gene>
<dbReference type="PANTHER" id="PTHR33545">
    <property type="entry name" value="UPF0750 MEMBRANE PROTEIN YITT-RELATED"/>
    <property type="match status" value="1"/>
</dbReference>
<feature type="transmembrane region" description="Helical" evidence="6">
    <location>
        <begin position="9"/>
        <end position="29"/>
    </location>
</feature>
<proteinExistence type="predicted"/>
<feature type="transmembrane region" description="Helical" evidence="6">
    <location>
        <begin position="49"/>
        <end position="71"/>
    </location>
</feature>
<evidence type="ECO:0000256" key="5">
    <source>
        <dbReference type="ARBA" id="ARBA00023136"/>
    </source>
</evidence>
<keyword evidence="2" id="KW-1003">Cell membrane</keyword>